<sequence>FSVVTERKVSEWLGGISELFAGEAAGTNATFSTLRPRLLSTKSKFVLTFKLLPSRSTPKVLRRALQALLELDNRYREGRRRVLRQRGGGTIAEVLLRVEGGTAGKACEEAMARKRGGGGGVRSVNLSKCKCREATE</sequence>
<feature type="non-terminal residue" evidence="1">
    <location>
        <position position="1"/>
    </location>
</feature>
<reference evidence="1" key="1">
    <citation type="submission" date="2021-01" db="EMBL/GenBank/DDBJ databases">
        <title>Adiantum capillus-veneris genome.</title>
        <authorList>
            <person name="Fang Y."/>
            <person name="Liao Q."/>
        </authorList>
    </citation>
    <scope>NUCLEOTIDE SEQUENCE</scope>
    <source>
        <strain evidence="1">H3</strain>
        <tissue evidence="1">Leaf</tissue>
    </source>
</reference>
<organism evidence="1 2">
    <name type="scientific">Adiantum capillus-veneris</name>
    <name type="common">Maidenhair fern</name>
    <dbReference type="NCBI Taxonomy" id="13818"/>
    <lineage>
        <taxon>Eukaryota</taxon>
        <taxon>Viridiplantae</taxon>
        <taxon>Streptophyta</taxon>
        <taxon>Embryophyta</taxon>
        <taxon>Tracheophyta</taxon>
        <taxon>Polypodiopsida</taxon>
        <taxon>Polypodiidae</taxon>
        <taxon>Polypodiales</taxon>
        <taxon>Pteridineae</taxon>
        <taxon>Pteridaceae</taxon>
        <taxon>Vittarioideae</taxon>
        <taxon>Adiantum</taxon>
    </lineage>
</organism>
<keyword evidence="2" id="KW-1185">Reference proteome</keyword>
<proteinExistence type="predicted"/>
<name>A0A9D4VD09_ADICA</name>
<accession>A0A9D4VD09</accession>
<dbReference type="Proteomes" id="UP000886520">
    <property type="component" value="Chromosome 3"/>
</dbReference>
<evidence type="ECO:0000313" key="2">
    <source>
        <dbReference type="Proteomes" id="UP000886520"/>
    </source>
</evidence>
<evidence type="ECO:0000313" key="1">
    <source>
        <dbReference type="EMBL" id="KAI5083795.1"/>
    </source>
</evidence>
<comment type="caution">
    <text evidence="1">The sequence shown here is derived from an EMBL/GenBank/DDBJ whole genome shotgun (WGS) entry which is preliminary data.</text>
</comment>
<dbReference type="EMBL" id="JABFUD020000002">
    <property type="protein sequence ID" value="KAI5083795.1"/>
    <property type="molecule type" value="Genomic_DNA"/>
</dbReference>
<gene>
    <name evidence="1" type="ORF">GOP47_0003538</name>
</gene>
<protein>
    <submittedName>
        <fullName evidence="1">Uncharacterized protein</fullName>
    </submittedName>
</protein>
<dbReference type="AlphaFoldDB" id="A0A9D4VD09"/>